<dbReference type="Gene3D" id="2.40.10.10">
    <property type="entry name" value="Trypsin-like serine proteases"/>
    <property type="match status" value="2"/>
</dbReference>
<name>A0A1D2ADV7_AUXPR</name>
<evidence type="ECO:0000256" key="1">
    <source>
        <dbReference type="SAM" id="SignalP"/>
    </source>
</evidence>
<accession>A0A1D2ADV7</accession>
<dbReference type="InterPro" id="IPR009003">
    <property type="entry name" value="Peptidase_S1_PA"/>
</dbReference>
<dbReference type="SUPFAM" id="SSF50494">
    <property type="entry name" value="Trypsin-like serine proteases"/>
    <property type="match status" value="1"/>
</dbReference>
<reference evidence="2" key="1">
    <citation type="submission" date="2015-08" db="EMBL/GenBank/DDBJ databases">
        <authorList>
            <person name="Babu N.S."/>
            <person name="Beckwith C.J."/>
            <person name="Beseler K.G."/>
            <person name="Brison A."/>
            <person name="Carone J.V."/>
            <person name="Caskin T.P."/>
            <person name="Diamond M."/>
            <person name="Durham M.E."/>
            <person name="Foxe J.M."/>
            <person name="Go M."/>
            <person name="Henderson B.A."/>
            <person name="Jones I.B."/>
            <person name="McGettigan J.A."/>
            <person name="Micheletti S.J."/>
            <person name="Nasrallah M.E."/>
            <person name="Ortiz D."/>
            <person name="Piller C.R."/>
            <person name="Privatt S.R."/>
            <person name="Schneider S.L."/>
            <person name="Sharp S."/>
            <person name="Smith T.C."/>
            <person name="Stanton J.D."/>
            <person name="Ullery H.E."/>
            <person name="Wilson R.J."/>
            <person name="Serrano M.G."/>
            <person name="Buck G."/>
            <person name="Lee V."/>
            <person name="Wang Y."/>
            <person name="Carvalho R."/>
            <person name="Voegtly L."/>
            <person name="Shi R."/>
            <person name="Duckworth R."/>
            <person name="Johnson A."/>
            <person name="Loviza R."/>
            <person name="Walstead R."/>
            <person name="Shah Z."/>
            <person name="Kiflezghi M."/>
            <person name="Wade K."/>
            <person name="Ball S.L."/>
            <person name="Bradley K.W."/>
            <person name="Asai D.J."/>
            <person name="Bowman C.A."/>
            <person name="Russell D.A."/>
            <person name="Pope W.H."/>
            <person name="Jacobs-Sera D."/>
            <person name="Hendrix R.W."/>
            <person name="Hatfull G.F."/>
        </authorList>
    </citation>
    <scope>NUCLEOTIDE SEQUENCE</scope>
</reference>
<dbReference type="EMBL" id="GDKF01001225">
    <property type="protein sequence ID" value="JAT77397.1"/>
    <property type="molecule type" value="Transcribed_RNA"/>
</dbReference>
<proteinExistence type="predicted"/>
<gene>
    <name evidence="2" type="ORF">g.28768</name>
</gene>
<protein>
    <recommendedName>
        <fullName evidence="3">Peptidase S1 domain-containing protein</fullName>
    </recommendedName>
</protein>
<keyword evidence="1" id="KW-0732">Signal</keyword>
<evidence type="ECO:0000313" key="2">
    <source>
        <dbReference type="EMBL" id="JAT77397.1"/>
    </source>
</evidence>
<organism evidence="2">
    <name type="scientific">Auxenochlorella protothecoides</name>
    <name type="common">Green microalga</name>
    <name type="synonym">Chlorella protothecoides</name>
    <dbReference type="NCBI Taxonomy" id="3075"/>
    <lineage>
        <taxon>Eukaryota</taxon>
        <taxon>Viridiplantae</taxon>
        <taxon>Chlorophyta</taxon>
        <taxon>core chlorophytes</taxon>
        <taxon>Trebouxiophyceae</taxon>
        <taxon>Chlorellales</taxon>
        <taxon>Chlorellaceae</taxon>
        <taxon>Auxenochlorella</taxon>
    </lineage>
</organism>
<evidence type="ECO:0008006" key="3">
    <source>
        <dbReference type="Google" id="ProtNLM"/>
    </source>
</evidence>
<dbReference type="InterPro" id="IPR043504">
    <property type="entry name" value="Peptidase_S1_PA_chymotrypsin"/>
</dbReference>
<sequence>MARHGPRNAVCMLAFICIAASSKLCLSKVEFFDSPFNYTPDDEDKSIVYRLFTAPSCAIDSTCAPEFDFLQHAVVQITNPMTSNFCTGTLLKGPGDKIYVLSAYHCLAFMGKRFMYPWSTFSIIFDYKLPCNASYVEDVPRTFDRYLTGLAVVFQDVYSDVGVFELLQDIPPEWGVVLAGWEAANLGSNFTYTCISQPAGDVQKIAYGKVYNQIPSVILDAVNEEVDVYNVSCSTHACNFYATHVQHGSMTHGSSGAGMFADELGKIMGVLSTGRGSVCPGTVNKDDPRPSRVVFGSLGGAWEHGLHRIFNRSVEDEGGAEFEEYTRALPTITVGNIVPEVNPRKGSTSFSIALQQEPDKDTTISLTPTQTDLVSVTPQTLTFTRSNWRTPQFVSVTAVPGRAHPEATLQFDVALTWPVVSEAGGWSSRTKTISGVVWAERKGNSFFNPQEVRVPFRHVMDLERYNPQIPLITEHNGPFIPAKYFVYTAQKTEGVAITVCPHERGSKAQKMTLELLDATWSTENAILHNQTEVDSPRPGCSRMVAALRKGETYYFVAHPRTQVTIPGQSKSLNGKASMTIASMPLAEAVTESLNPTRLRIPAVPSHAVLPITIAPVLAWLDLEEDHTLNITTCSNKTDVGAEITVMDDQLEVIRTTGLARDNACVSIPSVVVEGGRRYFISITPVQYQFSLGKKTHQVDIHILDA</sequence>
<feature type="signal peptide" evidence="1">
    <location>
        <begin position="1"/>
        <end position="27"/>
    </location>
</feature>
<dbReference type="AlphaFoldDB" id="A0A1D2ADV7"/>
<feature type="chain" id="PRO_5008901517" description="Peptidase S1 domain-containing protein" evidence="1">
    <location>
        <begin position="28"/>
        <end position="705"/>
    </location>
</feature>